<sequence length="1647" mass="183486">MEQILQYINWNYLFVFVAVFALIGALIGLIRGIYKTSTSYIVKAILILVLVLVTPSITNLVSGIDVSSLVSEINLNGNTIQVTTIDETLIRVIESLDMFEASESVSVYETAVSMAHSIISIVVFLVGLLLIILLLSPLVSLIVYLLTYCIFVSKERRKHKKHRFVSAGVGFVCSAVVFSMFLFPFSSVVAAGSRIASTIKDHQTEDLTDSDVQAIIDLLASYEDSAFYSALSFYTDDPYSSIDRSFMSKVTEVTIDGERTSFYDQISVLTALITGIDVDFSIDKDSNVVINLNSLLSPDTISGILEPLSQWQTLMYVIPAIANMGINQVNLDVNLDFSTIDFSATLDDVNEIYYQLYNAGLIDDFVIPSLTQNSQIKEFEIDYSKKENYKDAIKTVLNNEIIHDNLPVILANIAKTNNETFPYLSSIEDVYKNLNFTEAFDNLIDFLFDGMRLLNITVLSQDVMDTFVDDLLSLIEDPAQIDNVKALLCGGEIDFSLGALEKSNENNKTTTEGLLNNALFSSNIIDFPEFLVSLTSSIDSLNQFVTEDDLVYIGEEIEKGNLAQSIAPIIDAIPNAMKLFDKFDSESSSIDLGDKETIDIVSSLLDDFNESTILKNILPSVLEQVVFSAFENENTSIFGLTVSNFNFNPKDDEGNSILISEAKKLLNILGDISDLQKVFKDYPSGMDAIKHIDPNSIRNILNTAIENEIINPEVVIDGVNSVKNHNIEVLVRGLFSEESLSDIGLCLPDDLSSIDWENEVNVLAESIEVVQKYIDFFTADTVEISSLTSSMIDEILSTISKSQLLRGSISSILNQKVAPELSKLGISINFNVVTDWGDEAKRLGAVIDNINALGIENFENVDWINQDVDTINALLTACASSSIFAVNKDNSGNYTDKFGDLIYSILSQTGIDEMIGISLDRDSFSIVANSITGETKPDFAWVEATSSSEVSIDPENPDSIKYTRVVTTSGEIASLCDIFREIKELNLLDSDILENLTGSQLAELLKTVVNSKCVKMYLPYVLDYALHKVNDISLGTEGDPNLILKITELNPYALLKLSDAELDSEIDSIGNLYDLVNDDRLVTISEGGLENIPQEEVDSMCEFLDQLLVTASSLNISNTARVGSRYSFYDQLVAKLLHFVTIDEQITNLSADQAYNGILPFVEQIDNWEGQDGEISKLVNMFRIVLENGINYANFSSPADIQPESVGLLFNQINESELLHPAVPRMFNQMLQTMNINNLLTIDGTQYRHYNTEVYVHYSSDAVSFWANEIDQLVKMFSELKNYVGEDGDLSFDNVQIGGDEGLKSYAILGPISKMHIFDNLRGYIVYLLIDQSSGVENFDTYLRDLAVEDIDSNMSNFGPAERINSLLFPYGKTDEYLQTQCEILDQFIQEISVLSNVDLDDMTSFGETVYNLGMSSFKLTYENGVLNVERSYLCQEILSKVLSDNFADMVTESEEKINFFKTFFYADKPFGDDYLYFNISELQAIRALASLVALEDLADMTDTDKMISYFSDIISAAFIELGPDVSSISAPQLSDNPSQEELEKAYLYQVYTDNSLTKYVTLDDSSVRLLNSRIAIEMIDYYAGKVNVITYNSNPMTLAQLIEYYNLINYDDPIDFENESFEASTTKLIDLYTKIVKGQFIPPSIA</sequence>
<evidence type="ECO:0000256" key="1">
    <source>
        <dbReference type="SAM" id="Phobius"/>
    </source>
</evidence>
<reference evidence="2" key="2">
    <citation type="journal article" date="2021" name="PeerJ">
        <title>Extensive microbial diversity within the chicken gut microbiome revealed by metagenomics and culture.</title>
        <authorList>
            <person name="Gilroy R."/>
            <person name="Ravi A."/>
            <person name="Getino M."/>
            <person name="Pursley I."/>
            <person name="Horton D.L."/>
            <person name="Alikhan N.F."/>
            <person name="Baker D."/>
            <person name="Gharbi K."/>
            <person name="Hall N."/>
            <person name="Watson M."/>
            <person name="Adriaenssens E.M."/>
            <person name="Foster-Nyarko E."/>
            <person name="Jarju S."/>
            <person name="Secka A."/>
            <person name="Antonio M."/>
            <person name="Oren A."/>
            <person name="Chaudhuri R.R."/>
            <person name="La Ragione R."/>
            <person name="Hildebrand F."/>
            <person name="Pallen M.J."/>
        </authorList>
    </citation>
    <scope>NUCLEOTIDE SEQUENCE</scope>
    <source>
        <strain evidence="2">1748</strain>
    </source>
</reference>
<name>A0A9D9D8J2_9BACL</name>
<gene>
    <name evidence="2" type="ORF">IAC78_02810</name>
</gene>
<comment type="caution">
    <text evidence="2">The sequence shown here is derived from an EMBL/GenBank/DDBJ whole genome shotgun (WGS) entry which is preliminary data.</text>
</comment>
<feature type="transmembrane region" description="Helical" evidence="1">
    <location>
        <begin position="163"/>
        <end position="185"/>
    </location>
</feature>
<protein>
    <submittedName>
        <fullName evidence="2">Uncharacterized protein</fullName>
    </submittedName>
</protein>
<reference evidence="2" key="1">
    <citation type="submission" date="2020-10" db="EMBL/GenBank/DDBJ databases">
        <authorList>
            <person name="Gilroy R."/>
        </authorList>
    </citation>
    <scope>NUCLEOTIDE SEQUENCE</scope>
    <source>
        <strain evidence="2">1748</strain>
    </source>
</reference>
<feature type="transmembrane region" description="Helical" evidence="1">
    <location>
        <begin position="118"/>
        <end position="151"/>
    </location>
</feature>
<dbReference type="EMBL" id="JADING010000079">
    <property type="protein sequence ID" value="MBO8414392.1"/>
    <property type="molecule type" value="Genomic_DNA"/>
</dbReference>
<feature type="transmembrane region" description="Helical" evidence="1">
    <location>
        <begin position="12"/>
        <end position="33"/>
    </location>
</feature>
<dbReference type="Proteomes" id="UP000823629">
    <property type="component" value="Unassembled WGS sequence"/>
</dbReference>
<keyword evidence="1" id="KW-0812">Transmembrane</keyword>
<feature type="transmembrane region" description="Helical" evidence="1">
    <location>
        <begin position="40"/>
        <end position="61"/>
    </location>
</feature>
<organism evidence="2 3">
    <name type="scientific">Candidatus Scatoplasma merdavium</name>
    <dbReference type="NCBI Taxonomy" id="2840932"/>
    <lineage>
        <taxon>Bacteria</taxon>
        <taxon>Bacillati</taxon>
        <taxon>Bacillota</taxon>
        <taxon>Bacilli</taxon>
        <taxon>Bacillales</taxon>
        <taxon>Candidatus Scatoplasma</taxon>
    </lineage>
</organism>
<evidence type="ECO:0000313" key="3">
    <source>
        <dbReference type="Proteomes" id="UP000823629"/>
    </source>
</evidence>
<accession>A0A9D9D8J2</accession>
<evidence type="ECO:0000313" key="2">
    <source>
        <dbReference type="EMBL" id="MBO8414392.1"/>
    </source>
</evidence>
<proteinExistence type="predicted"/>
<keyword evidence="1" id="KW-0472">Membrane</keyword>
<keyword evidence="1" id="KW-1133">Transmembrane helix</keyword>